<dbReference type="SUPFAM" id="SSF53335">
    <property type="entry name" value="S-adenosyl-L-methionine-dependent methyltransferases"/>
    <property type="match status" value="1"/>
</dbReference>
<dbReference type="GO" id="GO:0032259">
    <property type="term" value="P:methylation"/>
    <property type="evidence" value="ECO:0007669"/>
    <property type="project" value="UniProtKB-KW"/>
</dbReference>
<dbReference type="InterPro" id="IPR004498">
    <property type="entry name" value="Ribosomal_PrmA_MeTrfase"/>
</dbReference>
<evidence type="ECO:0000256" key="3">
    <source>
        <dbReference type="ARBA" id="ARBA00022603"/>
    </source>
</evidence>
<keyword evidence="7" id="KW-0687">Ribonucleoprotein</keyword>
<dbReference type="Gene3D" id="3.40.50.150">
    <property type="entry name" value="Vaccinia Virus protein VP39"/>
    <property type="match status" value="1"/>
</dbReference>
<accession>A4CM81</accession>
<dbReference type="HAMAP" id="MF_00735">
    <property type="entry name" value="Methyltr_PrmA"/>
    <property type="match status" value="1"/>
</dbReference>
<keyword evidence="4 6" id="KW-0808">Transferase</keyword>
<comment type="function">
    <text evidence="6">Methylates ribosomal protein L11.</text>
</comment>
<comment type="subcellular location">
    <subcellularLocation>
        <location evidence="6">Cytoplasm</location>
    </subcellularLocation>
</comment>
<evidence type="ECO:0000256" key="1">
    <source>
        <dbReference type="ARBA" id="ARBA00009741"/>
    </source>
</evidence>
<evidence type="ECO:0000313" key="8">
    <source>
        <dbReference type="Proteomes" id="UP000009049"/>
    </source>
</evidence>
<keyword evidence="7" id="KW-0689">Ribosomal protein</keyword>
<feature type="binding site" evidence="6">
    <location>
        <position position="149"/>
    </location>
    <ligand>
        <name>S-adenosyl-L-methionine</name>
        <dbReference type="ChEBI" id="CHEBI:59789"/>
    </ligand>
</feature>
<evidence type="ECO:0000256" key="4">
    <source>
        <dbReference type="ARBA" id="ARBA00022679"/>
    </source>
</evidence>
<name>A4CM81_ROBBH</name>
<dbReference type="Proteomes" id="UP000009049">
    <property type="component" value="Chromosome"/>
</dbReference>
<dbReference type="EC" id="2.1.1.-" evidence="6"/>
<protein>
    <recommendedName>
        <fullName evidence="6">Ribosomal protein L11 methyltransferase</fullName>
        <shortName evidence="6">L11 Mtase</shortName>
        <ecNumber evidence="6">2.1.1.-</ecNumber>
    </recommendedName>
</protein>
<dbReference type="Pfam" id="PF06325">
    <property type="entry name" value="PrmA"/>
    <property type="match status" value="1"/>
</dbReference>
<feature type="binding site" evidence="6">
    <location>
        <position position="213"/>
    </location>
    <ligand>
        <name>S-adenosyl-L-methionine</name>
        <dbReference type="ChEBI" id="CHEBI:59789"/>
    </ligand>
</feature>
<organism evidence="7 8">
    <name type="scientific">Robiginitalea biformata (strain ATCC BAA-864 / DSM 15991 / KCTC 12146 / HTCC2501)</name>
    <dbReference type="NCBI Taxonomy" id="313596"/>
    <lineage>
        <taxon>Bacteria</taxon>
        <taxon>Pseudomonadati</taxon>
        <taxon>Bacteroidota</taxon>
        <taxon>Flavobacteriia</taxon>
        <taxon>Flavobacteriales</taxon>
        <taxon>Flavobacteriaceae</taxon>
        <taxon>Robiginitalea</taxon>
    </lineage>
</organism>
<evidence type="ECO:0000256" key="2">
    <source>
        <dbReference type="ARBA" id="ARBA00022490"/>
    </source>
</evidence>
<dbReference type="CDD" id="cd02440">
    <property type="entry name" value="AdoMet_MTases"/>
    <property type="match status" value="1"/>
</dbReference>
<keyword evidence="8" id="KW-1185">Reference proteome</keyword>
<keyword evidence="3 6" id="KW-0489">Methyltransferase</keyword>
<feature type="binding site" evidence="6">
    <location>
        <position position="128"/>
    </location>
    <ligand>
        <name>S-adenosyl-L-methionine</name>
        <dbReference type="ChEBI" id="CHEBI:59789"/>
    </ligand>
</feature>
<comment type="catalytic activity">
    <reaction evidence="6">
        <text>L-lysyl-[protein] + 3 S-adenosyl-L-methionine = N(6),N(6),N(6)-trimethyl-L-lysyl-[protein] + 3 S-adenosyl-L-homocysteine + 3 H(+)</text>
        <dbReference type="Rhea" id="RHEA:54192"/>
        <dbReference type="Rhea" id="RHEA-COMP:9752"/>
        <dbReference type="Rhea" id="RHEA-COMP:13826"/>
        <dbReference type="ChEBI" id="CHEBI:15378"/>
        <dbReference type="ChEBI" id="CHEBI:29969"/>
        <dbReference type="ChEBI" id="CHEBI:57856"/>
        <dbReference type="ChEBI" id="CHEBI:59789"/>
        <dbReference type="ChEBI" id="CHEBI:61961"/>
    </reaction>
</comment>
<dbReference type="KEGG" id="rbi:RB2501_10622"/>
<comment type="similarity">
    <text evidence="1 6">Belongs to the methyltransferase superfamily. PrmA family.</text>
</comment>
<dbReference type="AlphaFoldDB" id="A4CM81"/>
<dbReference type="OrthoDB" id="9785995at2"/>
<dbReference type="PANTHER" id="PTHR43648:SF1">
    <property type="entry name" value="ELECTRON TRANSFER FLAVOPROTEIN BETA SUBUNIT LYSINE METHYLTRANSFERASE"/>
    <property type="match status" value="1"/>
</dbReference>
<proteinExistence type="inferred from homology"/>
<dbReference type="EMBL" id="CP001712">
    <property type="protein sequence ID" value="EAR14773.1"/>
    <property type="molecule type" value="Genomic_DNA"/>
</dbReference>
<evidence type="ECO:0000256" key="6">
    <source>
        <dbReference type="HAMAP-Rule" id="MF_00735"/>
    </source>
</evidence>
<dbReference type="RefSeq" id="WP_015754094.1">
    <property type="nucleotide sequence ID" value="NC_013222.1"/>
</dbReference>
<gene>
    <name evidence="6" type="primary">prmA</name>
    <name evidence="7" type="ordered locus">RB2501_10622</name>
</gene>
<dbReference type="HOGENOM" id="CLU_049382_0_0_10"/>
<feature type="binding site" evidence="6">
    <location>
        <position position="171"/>
    </location>
    <ligand>
        <name>S-adenosyl-L-methionine</name>
        <dbReference type="ChEBI" id="CHEBI:59789"/>
    </ligand>
</feature>
<dbReference type="GO" id="GO:0016279">
    <property type="term" value="F:protein-lysine N-methyltransferase activity"/>
    <property type="evidence" value="ECO:0007669"/>
    <property type="project" value="RHEA"/>
</dbReference>
<dbReference type="GO" id="GO:0005840">
    <property type="term" value="C:ribosome"/>
    <property type="evidence" value="ECO:0007669"/>
    <property type="project" value="UniProtKB-KW"/>
</dbReference>
<reference evidence="7 8" key="1">
    <citation type="journal article" date="2009" name="J. Bacteriol.">
        <title>Complete genome sequence of Robiginitalea biformata HTCC2501.</title>
        <authorList>
            <person name="Oh H.M."/>
            <person name="Giovannoni S.J."/>
            <person name="Lee K."/>
            <person name="Ferriera S."/>
            <person name="Johnson J."/>
            <person name="Cho J.C."/>
        </authorList>
    </citation>
    <scope>NUCLEOTIDE SEQUENCE [LARGE SCALE GENOMIC DNA]</scope>
    <source>
        <strain evidence="8">ATCC BAA-864 / HTCC2501 / KCTC 12146</strain>
    </source>
</reference>
<evidence type="ECO:0000256" key="5">
    <source>
        <dbReference type="ARBA" id="ARBA00022691"/>
    </source>
</evidence>
<dbReference type="InterPro" id="IPR050078">
    <property type="entry name" value="Ribosomal_L11_MeTrfase_PrmA"/>
</dbReference>
<dbReference type="NCBIfam" id="NF001785">
    <property type="entry name" value="PRK00517.2-2"/>
    <property type="match status" value="1"/>
</dbReference>
<dbReference type="InterPro" id="IPR029063">
    <property type="entry name" value="SAM-dependent_MTases_sf"/>
</dbReference>
<keyword evidence="2 6" id="KW-0963">Cytoplasm</keyword>
<evidence type="ECO:0000313" key="7">
    <source>
        <dbReference type="EMBL" id="EAR14773.1"/>
    </source>
</evidence>
<sequence>MYICCSLTLKPLQPASEIFIAALGELGFESFEETPTGLKAYIREEDWDEQALAGVPYWSSPKWEASFEITRVAQQNWNALWEADYQPIQVGDRCVVRAPFHPDPPAGTDFDLVISPKMSFGTGHHQTTWLMLRYLLDMDLNGKALLDMGSGTGVLAILAARRGARPVLAVDIDPWSAENCRENAARNGVPEIEAVLGDVRAIRGRDFDCILANINKNILLEDLSGYATSLREGGELLLSGFYRADLPDIREAASRHGLEFKDFRERENWVAARFGKF</sequence>
<dbReference type="PANTHER" id="PTHR43648">
    <property type="entry name" value="ELECTRON TRANSFER FLAVOPROTEIN BETA SUBUNIT LYSINE METHYLTRANSFERASE"/>
    <property type="match status" value="1"/>
</dbReference>
<keyword evidence="5 6" id="KW-0949">S-adenosyl-L-methionine</keyword>
<dbReference type="STRING" id="313596.RB2501_10622"/>
<dbReference type="GO" id="GO:0005737">
    <property type="term" value="C:cytoplasm"/>
    <property type="evidence" value="ECO:0007669"/>
    <property type="project" value="UniProtKB-SubCell"/>
</dbReference>
<dbReference type="eggNOG" id="COG2264">
    <property type="taxonomic scope" value="Bacteria"/>
</dbReference>